<dbReference type="AlphaFoldDB" id="A0A105AYJ7"/>
<dbReference type="InterPro" id="IPR021513">
    <property type="entry name" value="Phage_RSL1_Orf186"/>
</dbReference>
<evidence type="ECO:0000256" key="1">
    <source>
        <dbReference type="SAM" id="MobiDB-lite"/>
    </source>
</evidence>
<evidence type="ECO:0000313" key="2">
    <source>
        <dbReference type="EMBL" id="KWA82980.1"/>
    </source>
</evidence>
<name>A0A105AYJ7_9BURK</name>
<reference evidence="2 3" key="1">
    <citation type="submission" date="2015-11" db="EMBL/GenBank/DDBJ databases">
        <title>Expanding the genomic diversity of Burkholderia species for the development of highly accurate diagnostics.</title>
        <authorList>
            <person name="Sahl J."/>
            <person name="Keim P."/>
            <person name="Wagner D."/>
        </authorList>
    </citation>
    <scope>NUCLEOTIDE SEQUENCE [LARGE SCALE GENOMIC DNA]</scope>
    <source>
        <strain evidence="2 3">MSMB2087WGS</strain>
    </source>
</reference>
<dbReference type="EMBL" id="LPHD01000061">
    <property type="protein sequence ID" value="KWA82980.1"/>
    <property type="molecule type" value="Genomic_DNA"/>
</dbReference>
<sequence length="67" mass="7570">MLHAARRAIAPDRFTCFDGDSSMTHPSAAQGHGKRLTRRAGRNLPKSRRATLERAKRKLREAFGRKP</sequence>
<protein>
    <submittedName>
        <fullName evidence="2">Uncharacterized protein</fullName>
    </submittedName>
</protein>
<gene>
    <name evidence="2" type="ORF">WL29_25440</name>
</gene>
<proteinExistence type="predicted"/>
<dbReference type="Proteomes" id="UP000060630">
    <property type="component" value="Unassembled WGS sequence"/>
</dbReference>
<feature type="compositionally biased region" description="Basic residues" evidence="1">
    <location>
        <begin position="32"/>
        <end position="49"/>
    </location>
</feature>
<feature type="region of interest" description="Disordered" evidence="1">
    <location>
        <begin position="19"/>
        <end position="67"/>
    </location>
</feature>
<evidence type="ECO:0000313" key="3">
    <source>
        <dbReference type="Proteomes" id="UP000060630"/>
    </source>
</evidence>
<accession>A0A105AYJ7</accession>
<comment type="caution">
    <text evidence="2">The sequence shown here is derived from an EMBL/GenBank/DDBJ whole genome shotgun (WGS) entry which is preliminary data.</text>
</comment>
<feature type="compositionally biased region" description="Basic and acidic residues" evidence="1">
    <location>
        <begin position="50"/>
        <end position="67"/>
    </location>
</feature>
<dbReference type="Pfam" id="PF11373">
    <property type="entry name" value="DUF3175"/>
    <property type="match status" value="1"/>
</dbReference>
<organism evidence="2 3">
    <name type="scientific">Burkholderia ubonensis</name>
    <dbReference type="NCBI Taxonomy" id="101571"/>
    <lineage>
        <taxon>Bacteria</taxon>
        <taxon>Pseudomonadati</taxon>
        <taxon>Pseudomonadota</taxon>
        <taxon>Betaproteobacteria</taxon>
        <taxon>Burkholderiales</taxon>
        <taxon>Burkholderiaceae</taxon>
        <taxon>Burkholderia</taxon>
        <taxon>Burkholderia cepacia complex</taxon>
    </lineage>
</organism>